<dbReference type="SUPFAM" id="SSF54768">
    <property type="entry name" value="dsRNA-binding domain-like"/>
    <property type="match status" value="1"/>
</dbReference>
<evidence type="ECO:0000256" key="2">
    <source>
        <dbReference type="ARBA" id="ARBA00022759"/>
    </source>
</evidence>
<dbReference type="SMART" id="SM00535">
    <property type="entry name" value="RIBOc"/>
    <property type="match status" value="1"/>
</dbReference>
<evidence type="ECO:0000313" key="9">
    <source>
        <dbReference type="EMBL" id="KDQ08243.1"/>
    </source>
</evidence>
<dbReference type="EMBL" id="KL198093">
    <property type="protein sequence ID" value="KDQ08243.1"/>
    <property type="molecule type" value="Genomic_DNA"/>
</dbReference>
<dbReference type="GO" id="GO:0005654">
    <property type="term" value="C:nucleoplasm"/>
    <property type="evidence" value="ECO:0007669"/>
    <property type="project" value="TreeGrafter"/>
</dbReference>
<dbReference type="GO" id="GO:0034475">
    <property type="term" value="P:U4 snRNA 3'-end processing"/>
    <property type="evidence" value="ECO:0007669"/>
    <property type="project" value="TreeGrafter"/>
</dbReference>
<evidence type="ECO:0008006" key="11">
    <source>
        <dbReference type="Google" id="ProtNLM"/>
    </source>
</evidence>
<feature type="region of interest" description="Disordered" evidence="6">
    <location>
        <begin position="215"/>
        <end position="236"/>
    </location>
</feature>
<dbReference type="InterPro" id="IPR000999">
    <property type="entry name" value="RNase_III_dom"/>
</dbReference>
<evidence type="ECO:0000259" key="8">
    <source>
        <dbReference type="PROSITE" id="PS50142"/>
    </source>
</evidence>
<keyword evidence="3" id="KW-0378">Hydrolase</keyword>
<keyword evidence="10" id="KW-1185">Reference proteome</keyword>
<organism evidence="9 10">
    <name type="scientific">Botryobasidium botryosum (strain FD-172 SS1)</name>
    <dbReference type="NCBI Taxonomy" id="930990"/>
    <lineage>
        <taxon>Eukaryota</taxon>
        <taxon>Fungi</taxon>
        <taxon>Dikarya</taxon>
        <taxon>Basidiomycota</taxon>
        <taxon>Agaricomycotina</taxon>
        <taxon>Agaricomycetes</taxon>
        <taxon>Cantharellales</taxon>
        <taxon>Botryobasidiaceae</taxon>
        <taxon>Botryobasidium</taxon>
    </lineage>
</organism>
<evidence type="ECO:0000256" key="6">
    <source>
        <dbReference type="SAM" id="MobiDB-lite"/>
    </source>
</evidence>
<dbReference type="PROSITE" id="PS50142">
    <property type="entry name" value="RNASE_3_2"/>
    <property type="match status" value="1"/>
</dbReference>
<evidence type="ECO:0000259" key="7">
    <source>
        <dbReference type="PROSITE" id="PS50137"/>
    </source>
</evidence>
<dbReference type="GO" id="GO:0004525">
    <property type="term" value="F:ribonuclease III activity"/>
    <property type="evidence" value="ECO:0007669"/>
    <property type="project" value="InterPro"/>
</dbReference>
<evidence type="ECO:0000256" key="4">
    <source>
        <dbReference type="ARBA" id="ARBA00022884"/>
    </source>
</evidence>
<dbReference type="PANTHER" id="PTHR11207">
    <property type="entry name" value="RIBONUCLEASE III"/>
    <property type="match status" value="1"/>
</dbReference>
<protein>
    <recommendedName>
        <fullName evidence="11">RNase III domain-containing protein</fullName>
    </recommendedName>
</protein>
<feature type="domain" description="RNase III" evidence="8">
    <location>
        <begin position="46"/>
        <end position="183"/>
    </location>
</feature>
<dbReference type="GO" id="GO:0006364">
    <property type="term" value="P:rRNA processing"/>
    <property type="evidence" value="ECO:0007669"/>
    <property type="project" value="TreeGrafter"/>
</dbReference>
<keyword evidence="2" id="KW-0255">Endonuclease</keyword>
<dbReference type="PROSITE" id="PS50137">
    <property type="entry name" value="DS_RBD"/>
    <property type="match status" value="1"/>
</dbReference>
<dbReference type="AlphaFoldDB" id="A0A067LXX7"/>
<dbReference type="SUPFAM" id="SSF69065">
    <property type="entry name" value="RNase III domain-like"/>
    <property type="match status" value="1"/>
</dbReference>
<dbReference type="Pfam" id="PF00636">
    <property type="entry name" value="Ribonuclease_3"/>
    <property type="match status" value="1"/>
</dbReference>
<dbReference type="SMART" id="SM00358">
    <property type="entry name" value="DSRM"/>
    <property type="match status" value="1"/>
</dbReference>
<feature type="domain" description="DRBM" evidence="7">
    <location>
        <begin position="241"/>
        <end position="310"/>
    </location>
</feature>
<dbReference type="GO" id="GO:0003723">
    <property type="term" value="F:RNA binding"/>
    <property type="evidence" value="ECO:0007669"/>
    <property type="project" value="UniProtKB-UniRule"/>
</dbReference>
<reference evidence="10" key="1">
    <citation type="journal article" date="2014" name="Proc. Natl. Acad. Sci. U.S.A.">
        <title>Extensive sampling of basidiomycete genomes demonstrates inadequacy of the white-rot/brown-rot paradigm for wood decay fungi.</title>
        <authorList>
            <person name="Riley R."/>
            <person name="Salamov A.A."/>
            <person name="Brown D.W."/>
            <person name="Nagy L.G."/>
            <person name="Floudas D."/>
            <person name="Held B.W."/>
            <person name="Levasseur A."/>
            <person name="Lombard V."/>
            <person name="Morin E."/>
            <person name="Otillar R."/>
            <person name="Lindquist E.A."/>
            <person name="Sun H."/>
            <person name="LaButti K.M."/>
            <person name="Schmutz J."/>
            <person name="Jabbour D."/>
            <person name="Luo H."/>
            <person name="Baker S.E."/>
            <person name="Pisabarro A.G."/>
            <person name="Walton J.D."/>
            <person name="Blanchette R.A."/>
            <person name="Henrissat B."/>
            <person name="Martin F."/>
            <person name="Cullen D."/>
            <person name="Hibbett D.S."/>
            <person name="Grigoriev I.V."/>
        </authorList>
    </citation>
    <scope>NUCLEOTIDE SEQUENCE [LARGE SCALE GENOMIC DNA]</scope>
    <source>
        <strain evidence="10">FD-172 SS1</strain>
    </source>
</reference>
<dbReference type="Proteomes" id="UP000027195">
    <property type="component" value="Unassembled WGS sequence"/>
</dbReference>
<keyword evidence="4 5" id="KW-0694">RNA-binding</keyword>
<accession>A0A067LXX7</accession>
<evidence type="ECO:0000256" key="5">
    <source>
        <dbReference type="PROSITE-ProRule" id="PRU00266"/>
    </source>
</evidence>
<evidence type="ECO:0000256" key="1">
    <source>
        <dbReference type="ARBA" id="ARBA00022722"/>
    </source>
</evidence>
<proteinExistence type="predicted"/>
<dbReference type="InterPro" id="IPR014720">
    <property type="entry name" value="dsRBD_dom"/>
</dbReference>
<dbReference type="InParanoid" id="A0A067LXX7"/>
<dbReference type="Gene3D" id="3.30.160.20">
    <property type="match status" value="1"/>
</dbReference>
<dbReference type="GO" id="GO:0006369">
    <property type="term" value="P:termination of RNA polymerase II transcription"/>
    <property type="evidence" value="ECO:0007669"/>
    <property type="project" value="TreeGrafter"/>
</dbReference>
<dbReference type="Gene3D" id="1.10.1520.10">
    <property type="entry name" value="Ribonuclease III domain"/>
    <property type="match status" value="1"/>
</dbReference>
<evidence type="ECO:0000256" key="3">
    <source>
        <dbReference type="ARBA" id="ARBA00022801"/>
    </source>
</evidence>
<name>A0A067LXX7_BOTB1</name>
<dbReference type="CDD" id="cd00593">
    <property type="entry name" value="RIBOc"/>
    <property type="match status" value="1"/>
</dbReference>
<dbReference type="STRING" id="930990.A0A067LXX7"/>
<gene>
    <name evidence="9" type="ORF">BOTBODRAFT_180013</name>
</gene>
<dbReference type="PANTHER" id="PTHR11207:SF0">
    <property type="entry name" value="RIBONUCLEASE 3"/>
    <property type="match status" value="1"/>
</dbReference>
<dbReference type="InterPro" id="IPR036389">
    <property type="entry name" value="RNase_III_sf"/>
</dbReference>
<dbReference type="HOGENOM" id="CLU_000907_2_0_1"/>
<dbReference type="OrthoDB" id="2392202at2759"/>
<evidence type="ECO:0000313" key="10">
    <source>
        <dbReference type="Proteomes" id="UP000027195"/>
    </source>
</evidence>
<dbReference type="Pfam" id="PF00035">
    <property type="entry name" value="dsrm"/>
    <property type="match status" value="1"/>
</dbReference>
<sequence length="314" mass="34749">MALAYVGRTLIHLHRFPPRPSAFHRLLHVSRVSLSSPLTAALSSFSPSLVDGLPILLPLEDEETRKQVFTHRSFYGRPTSLFEDPSDDPSPDNEFLEYIGDSILNMCAALMIKKMYPNLRVGPATKIRSLIVQNTNIATISTHYRLPALLRMHAAQAVALRASTHVQADLFEAYVGGLFVERGMDEVRDWLFDVLRPYAETAYESIRKEYIITSSGAAHSPPNPDESGTGSGNGYADSDGGHLPYLNQVCAQKGLTIEWKFLPSEVSSNAIPQWIVECWVEGKCQGTAKASTKKKAKHEAARHALIELGFQMPS</sequence>
<keyword evidence="1" id="KW-0540">Nuclease</keyword>